<accession>Q555Z6</accession>
<comment type="caution">
    <text evidence="5">The sequence shown here is derived from an EMBL/GenBank/DDBJ whole genome shotgun (WGS) entry which is preliminary data.</text>
</comment>
<dbReference type="InterPro" id="IPR001487">
    <property type="entry name" value="Bromodomain"/>
</dbReference>
<dbReference type="dictyBase" id="DDB_G0274581"/>
<evidence type="ECO:0000313" key="6">
    <source>
        <dbReference type="Proteomes" id="UP000002195"/>
    </source>
</evidence>
<dbReference type="InParanoid" id="Q86IX6"/>
<dbReference type="RefSeq" id="XP_643914.1">
    <property type="nucleotide sequence ID" value="XM_638822.1"/>
</dbReference>
<keyword evidence="6" id="KW-1185">Reference proteome</keyword>
<feature type="compositionally biased region" description="Basic and acidic residues" evidence="3">
    <location>
        <begin position="559"/>
        <end position="571"/>
    </location>
</feature>
<evidence type="ECO:0000256" key="2">
    <source>
        <dbReference type="PROSITE-ProRule" id="PRU00035"/>
    </source>
</evidence>
<sequence length="571" mass="64539">MTDDVVMKTEKDEEIKTNETNIDKSDNKYEKENKVSELYLDSLETLLLIHIIIKYEEDKNTFNWSSIKESLLKEIEKLKDLNITNNISMKSEEEIKIFYDKIQENFGKDNIINLEILLRNKRIEKIKNQIDQYNKQLKEKEEIIDTIKQNYLNELELEKQLEQEREKEKEKEKEIEKEKEKEKDEEKEKEKEKEKGKGKDKAKDKEKTNTTTTTTTTITTPTTEKEKNTSSSSSKLKRNQKQTPTTTTPATLISTNTNDDDEQKRREEEHQRASSKKILYTSMLKVWKGLNSNRFAYIFRYPITKDEAPDYDSVIKHRMDLTTLKKKLDDQVYNTCSEFSKDVILIFKNAMIYNQEDSDIYNMAASMKKIAEKEMEPCFATEELLQSGAANSLGTRSNRSGSNTPLSTSTSGNIVSSSGNGGGGGGGGSGSTMPSPSIRGRNKPTVNTTISANSSTSSTTTTNTTTSPATTTTTATTPRSKKNTSSTSSIASESDQSNPNTPSLQEETIDTSDHDSSTSKSKGRATRSSTRKSTTAESTPELKEDIIPIKKVSKRQRNSKTDETITHQDDL</sequence>
<dbReference type="VEuPathDB" id="AmoebaDB:DDB_G0274581"/>
<dbReference type="OMA" id="PIPWLDQ"/>
<dbReference type="SMART" id="SM00297">
    <property type="entry name" value="BROMO"/>
    <property type="match status" value="1"/>
</dbReference>
<feature type="compositionally biased region" description="Low complexity" evidence="3">
    <location>
        <begin position="445"/>
        <end position="497"/>
    </location>
</feature>
<dbReference type="PRO" id="PR:Q86IX6"/>
<evidence type="ECO:0000259" key="4">
    <source>
        <dbReference type="PROSITE" id="PS50014"/>
    </source>
</evidence>
<dbReference type="GeneID" id="8619341"/>
<dbReference type="SUPFAM" id="SSF47370">
    <property type="entry name" value="Bromodomain"/>
    <property type="match status" value="1"/>
</dbReference>
<feature type="domain" description="Bromo" evidence="4">
    <location>
        <begin position="291"/>
        <end position="361"/>
    </location>
</feature>
<protein>
    <submittedName>
        <fullName evidence="5">Bromodomain-containing protein</fullName>
    </submittedName>
</protein>
<organism evidence="5 6">
    <name type="scientific">Dictyostelium discoideum</name>
    <name type="common">Social amoeba</name>
    <dbReference type="NCBI Taxonomy" id="44689"/>
    <lineage>
        <taxon>Eukaryota</taxon>
        <taxon>Amoebozoa</taxon>
        <taxon>Evosea</taxon>
        <taxon>Eumycetozoa</taxon>
        <taxon>Dictyostelia</taxon>
        <taxon>Dictyosteliales</taxon>
        <taxon>Dictyosteliaceae</taxon>
        <taxon>Dictyostelium</taxon>
    </lineage>
</organism>
<dbReference type="PROSITE" id="PS50014">
    <property type="entry name" value="BROMODOMAIN_2"/>
    <property type="match status" value="1"/>
</dbReference>
<feature type="compositionally biased region" description="Low complexity" evidence="3">
    <location>
        <begin position="243"/>
        <end position="257"/>
    </location>
</feature>
<feature type="compositionally biased region" description="Low complexity" evidence="3">
    <location>
        <begin position="209"/>
        <end position="222"/>
    </location>
</feature>
<dbReference type="PANTHER" id="PTHR15398">
    <property type="entry name" value="BROMODOMAIN-CONTAINING PROTEIN 8"/>
    <property type="match status" value="1"/>
</dbReference>
<dbReference type="EMBL" id="AAFI02000012">
    <property type="protein sequence ID" value="EAL70183.1"/>
    <property type="molecule type" value="Genomic_DNA"/>
</dbReference>
<gene>
    <name evidence="5" type="ORF">DDB_G0274581</name>
</gene>
<dbReference type="Pfam" id="PF00439">
    <property type="entry name" value="Bromodomain"/>
    <property type="match status" value="1"/>
</dbReference>
<feature type="region of interest" description="Disordered" evidence="3">
    <location>
        <begin position="163"/>
        <end position="274"/>
    </location>
</feature>
<dbReference type="GO" id="GO:0035267">
    <property type="term" value="C:NuA4 histone acetyltransferase complex"/>
    <property type="evidence" value="ECO:0000318"/>
    <property type="project" value="GO_Central"/>
</dbReference>
<feature type="compositionally biased region" description="Polar residues" evidence="3">
    <location>
        <begin position="390"/>
        <end position="406"/>
    </location>
</feature>
<accession>Q86IX6</accession>
<dbReference type="SMR" id="Q86IX6"/>
<dbReference type="PANTHER" id="PTHR15398:SF4">
    <property type="entry name" value="BROMODOMAIN-CONTAINING PROTEIN 8 ISOFORM X1"/>
    <property type="match status" value="1"/>
</dbReference>
<dbReference type="HOGENOM" id="CLU_477714_0_0_1"/>
<dbReference type="AlphaFoldDB" id="Q86IX6"/>
<proteinExistence type="predicted"/>
<dbReference type="STRING" id="44689.Q86IX6"/>
<feature type="compositionally biased region" description="Basic and acidic residues" evidence="3">
    <location>
        <begin position="163"/>
        <end position="208"/>
    </location>
</feature>
<dbReference type="GO" id="GO:0005634">
    <property type="term" value="C:nucleus"/>
    <property type="evidence" value="ECO:0000250"/>
    <property type="project" value="dictyBase"/>
</dbReference>
<dbReference type="InterPro" id="IPR036427">
    <property type="entry name" value="Bromodomain-like_sf"/>
</dbReference>
<dbReference type="eggNOG" id="ENOG502RSNA">
    <property type="taxonomic scope" value="Eukaryota"/>
</dbReference>
<evidence type="ECO:0000256" key="1">
    <source>
        <dbReference type="ARBA" id="ARBA00023117"/>
    </source>
</evidence>
<name>Q86IX6_DICDI</name>
<feature type="compositionally biased region" description="Gly residues" evidence="3">
    <location>
        <begin position="419"/>
        <end position="430"/>
    </location>
</feature>
<dbReference type="Proteomes" id="UP000002195">
    <property type="component" value="Unassembled WGS sequence"/>
</dbReference>
<evidence type="ECO:0000313" key="5">
    <source>
        <dbReference type="EMBL" id="EAL70183.1"/>
    </source>
</evidence>
<feature type="compositionally biased region" description="Low complexity" evidence="3">
    <location>
        <begin position="407"/>
        <end position="418"/>
    </location>
</feature>
<dbReference type="FunCoup" id="Q86IX6">
    <property type="interactions" value="351"/>
</dbReference>
<reference evidence="5 6" key="1">
    <citation type="journal article" date="2005" name="Nature">
        <title>The genome of the social amoeba Dictyostelium discoideum.</title>
        <authorList>
            <consortium name="The Dictyostelium discoideum Sequencing Consortium"/>
            <person name="Eichinger L."/>
            <person name="Pachebat J.A."/>
            <person name="Glockner G."/>
            <person name="Rajandream M.A."/>
            <person name="Sucgang R."/>
            <person name="Berriman M."/>
            <person name="Song J."/>
            <person name="Olsen R."/>
            <person name="Szafranski K."/>
            <person name="Xu Q."/>
            <person name="Tunggal B."/>
            <person name="Kummerfeld S."/>
            <person name="Madera M."/>
            <person name="Konfortov B.A."/>
            <person name="Rivero F."/>
            <person name="Bankier A.T."/>
            <person name="Lehmann R."/>
            <person name="Hamlin N."/>
            <person name="Davies R."/>
            <person name="Gaudet P."/>
            <person name="Fey P."/>
            <person name="Pilcher K."/>
            <person name="Chen G."/>
            <person name="Saunders D."/>
            <person name="Sodergren E."/>
            <person name="Davis P."/>
            <person name="Kerhornou A."/>
            <person name="Nie X."/>
            <person name="Hall N."/>
            <person name="Anjard C."/>
            <person name="Hemphill L."/>
            <person name="Bason N."/>
            <person name="Farbrother P."/>
            <person name="Desany B."/>
            <person name="Just E."/>
            <person name="Morio T."/>
            <person name="Rost R."/>
            <person name="Churcher C."/>
            <person name="Cooper J."/>
            <person name="Haydock S."/>
            <person name="van Driessche N."/>
            <person name="Cronin A."/>
            <person name="Goodhead I."/>
            <person name="Muzny D."/>
            <person name="Mourier T."/>
            <person name="Pain A."/>
            <person name="Lu M."/>
            <person name="Harper D."/>
            <person name="Lindsay R."/>
            <person name="Hauser H."/>
            <person name="James K."/>
            <person name="Quiles M."/>
            <person name="Madan Babu M."/>
            <person name="Saito T."/>
            <person name="Buchrieser C."/>
            <person name="Wardroper A."/>
            <person name="Felder M."/>
            <person name="Thangavelu M."/>
            <person name="Johnson D."/>
            <person name="Knights A."/>
            <person name="Loulseged H."/>
            <person name="Mungall K."/>
            <person name="Oliver K."/>
            <person name="Price C."/>
            <person name="Quail M.A."/>
            <person name="Urushihara H."/>
            <person name="Hernandez J."/>
            <person name="Rabbinowitsch E."/>
            <person name="Steffen D."/>
            <person name="Sanders M."/>
            <person name="Ma J."/>
            <person name="Kohara Y."/>
            <person name="Sharp S."/>
            <person name="Simmonds M."/>
            <person name="Spiegler S."/>
            <person name="Tivey A."/>
            <person name="Sugano S."/>
            <person name="White B."/>
            <person name="Walker D."/>
            <person name="Woodward J."/>
            <person name="Winckler T."/>
            <person name="Tanaka Y."/>
            <person name="Shaulsky G."/>
            <person name="Schleicher M."/>
            <person name="Weinstock G."/>
            <person name="Rosenthal A."/>
            <person name="Cox E.C."/>
            <person name="Chisholm R.L."/>
            <person name="Gibbs R."/>
            <person name="Loomis W.F."/>
            <person name="Platzer M."/>
            <person name="Kay R.R."/>
            <person name="Williams J."/>
            <person name="Dear P.H."/>
            <person name="Noegel A.A."/>
            <person name="Barrell B."/>
            <person name="Kuspa A."/>
        </authorList>
    </citation>
    <scope>NUCLEOTIDE SEQUENCE [LARGE SCALE GENOMIC DNA]</scope>
    <source>
        <strain evidence="5 6">AX4</strain>
    </source>
</reference>
<dbReference type="KEGG" id="ddi:DDB_G0274581"/>
<feature type="region of interest" description="Disordered" evidence="3">
    <location>
        <begin position="390"/>
        <end position="571"/>
    </location>
</feature>
<dbReference type="Gene3D" id="1.20.920.10">
    <property type="entry name" value="Bromodomain-like"/>
    <property type="match status" value="1"/>
</dbReference>
<feature type="compositionally biased region" description="Basic and acidic residues" evidence="3">
    <location>
        <begin position="262"/>
        <end position="272"/>
    </location>
</feature>
<keyword evidence="1 2" id="KW-0103">Bromodomain</keyword>
<dbReference type="PRINTS" id="PR00503">
    <property type="entry name" value="BROMODOMAIN"/>
</dbReference>
<evidence type="ECO:0000256" key="3">
    <source>
        <dbReference type="SAM" id="MobiDB-lite"/>
    </source>
</evidence>
<feature type="compositionally biased region" description="Low complexity" evidence="3">
    <location>
        <begin position="526"/>
        <end position="539"/>
    </location>
</feature>
<dbReference type="PaxDb" id="44689-DDB0220686"/>